<dbReference type="FunFam" id="3.30.56.10:FF:000002">
    <property type="entry name" value="Phenylalanine--tRNA ligase beta subunit"/>
    <property type="match status" value="1"/>
</dbReference>
<feature type="binding site" evidence="15">
    <location>
        <position position="480"/>
    </location>
    <ligand>
        <name>Mg(2+)</name>
        <dbReference type="ChEBI" id="CHEBI:18420"/>
        <note>shared with alpha subunit</note>
    </ligand>
</feature>
<feature type="domain" description="TRNA-binding" evidence="17">
    <location>
        <begin position="41"/>
        <end position="160"/>
    </location>
</feature>
<dbReference type="GO" id="GO:0000287">
    <property type="term" value="F:magnesium ion binding"/>
    <property type="evidence" value="ECO:0007669"/>
    <property type="project" value="UniProtKB-UniRule"/>
</dbReference>
<dbReference type="Gene3D" id="3.30.930.10">
    <property type="entry name" value="Bira Bifunctional Protein, Domain 2"/>
    <property type="match status" value="1"/>
</dbReference>
<dbReference type="CDD" id="cd02796">
    <property type="entry name" value="tRNA_bind_bactPheRS"/>
    <property type="match status" value="1"/>
</dbReference>
<comment type="subcellular location">
    <subcellularLocation>
        <location evidence="1 15">Cytoplasm</location>
    </subcellularLocation>
</comment>
<dbReference type="Proteomes" id="UP000229901">
    <property type="component" value="Unassembled WGS sequence"/>
</dbReference>
<proteinExistence type="inferred from homology"/>
<dbReference type="Gene3D" id="3.50.40.10">
    <property type="entry name" value="Phenylalanyl-trna Synthetase, Chain B, domain 3"/>
    <property type="match status" value="1"/>
</dbReference>
<dbReference type="GO" id="GO:0005524">
    <property type="term" value="F:ATP binding"/>
    <property type="evidence" value="ECO:0007669"/>
    <property type="project" value="UniProtKB-UniRule"/>
</dbReference>
<evidence type="ECO:0000256" key="15">
    <source>
        <dbReference type="HAMAP-Rule" id="MF_00283"/>
    </source>
</evidence>
<dbReference type="Gene3D" id="3.30.70.380">
    <property type="entry name" value="Ferrodoxin-fold anticodon-binding domain"/>
    <property type="match status" value="1"/>
</dbReference>
<comment type="cofactor">
    <cofactor evidence="15">
        <name>Mg(2+)</name>
        <dbReference type="ChEBI" id="CHEBI:18420"/>
    </cofactor>
    <text evidence="15">Binds 2 magnesium ions per tetramer.</text>
</comment>
<dbReference type="InterPro" id="IPR036690">
    <property type="entry name" value="Fdx_antiC-bd_sf"/>
</dbReference>
<comment type="caution">
    <text evidence="20">The sequence shown here is derived from an EMBL/GenBank/DDBJ whole genome shotgun (WGS) entry which is preliminary data.</text>
</comment>
<evidence type="ECO:0000256" key="8">
    <source>
        <dbReference type="ARBA" id="ARBA00022741"/>
    </source>
</evidence>
<dbReference type="GO" id="GO:0004826">
    <property type="term" value="F:phenylalanine-tRNA ligase activity"/>
    <property type="evidence" value="ECO:0007669"/>
    <property type="project" value="UniProtKB-UniRule"/>
</dbReference>
<keyword evidence="7 15" id="KW-0479">Metal-binding</keyword>
<protein>
    <recommendedName>
        <fullName evidence="15">Phenylalanine--tRNA ligase beta subunit</fullName>
        <ecNumber evidence="15">6.1.1.20</ecNumber>
    </recommendedName>
    <alternativeName>
        <fullName evidence="15">Phenylalanyl-tRNA synthetase beta subunit</fullName>
        <shortName evidence="15">PheRS</shortName>
    </alternativeName>
</protein>
<dbReference type="PANTHER" id="PTHR10947">
    <property type="entry name" value="PHENYLALANYL-TRNA SYNTHETASE BETA CHAIN AND LEUCINE-RICH REPEAT-CONTAINING PROTEIN 47"/>
    <property type="match status" value="1"/>
</dbReference>
<dbReference type="InterPro" id="IPR005121">
    <property type="entry name" value="Fdx_antiC-bd"/>
</dbReference>
<evidence type="ECO:0000259" key="18">
    <source>
        <dbReference type="PROSITE" id="PS51447"/>
    </source>
</evidence>
<keyword evidence="11 16" id="KW-0694">RNA-binding</keyword>
<dbReference type="SUPFAM" id="SSF50249">
    <property type="entry name" value="Nucleic acid-binding proteins"/>
    <property type="match status" value="1"/>
</dbReference>
<evidence type="ECO:0000256" key="3">
    <source>
        <dbReference type="ARBA" id="ARBA00011209"/>
    </source>
</evidence>
<dbReference type="InterPro" id="IPR012340">
    <property type="entry name" value="NA-bd_OB-fold"/>
</dbReference>
<dbReference type="InterPro" id="IPR009061">
    <property type="entry name" value="DNA-bd_dom_put_sf"/>
</dbReference>
<evidence type="ECO:0000256" key="1">
    <source>
        <dbReference type="ARBA" id="ARBA00004496"/>
    </source>
</evidence>
<dbReference type="SMART" id="SM00896">
    <property type="entry name" value="FDX-ACB"/>
    <property type="match status" value="1"/>
</dbReference>
<keyword evidence="5 16" id="KW-0820">tRNA-binding</keyword>
<dbReference type="PANTHER" id="PTHR10947:SF0">
    <property type="entry name" value="PHENYLALANINE--TRNA LIGASE BETA SUBUNIT"/>
    <property type="match status" value="1"/>
</dbReference>
<evidence type="ECO:0000256" key="11">
    <source>
        <dbReference type="ARBA" id="ARBA00022884"/>
    </source>
</evidence>
<dbReference type="GO" id="GO:0009328">
    <property type="term" value="C:phenylalanine-tRNA ligase complex"/>
    <property type="evidence" value="ECO:0007669"/>
    <property type="project" value="TreeGrafter"/>
</dbReference>
<dbReference type="PROSITE" id="PS51447">
    <property type="entry name" value="FDX_ACB"/>
    <property type="match status" value="1"/>
</dbReference>
<feature type="binding site" evidence="15">
    <location>
        <position position="470"/>
    </location>
    <ligand>
        <name>Mg(2+)</name>
        <dbReference type="ChEBI" id="CHEBI:18420"/>
        <note>shared with alpha subunit</note>
    </ligand>
</feature>
<dbReference type="InterPro" id="IPR004532">
    <property type="entry name" value="Phe-tRNA-ligase_IIc_bsu_bact"/>
</dbReference>
<dbReference type="GO" id="GO:0000049">
    <property type="term" value="F:tRNA binding"/>
    <property type="evidence" value="ECO:0007669"/>
    <property type="project" value="UniProtKB-UniRule"/>
</dbReference>
<name>A0A2H0V461_9BACT</name>
<evidence type="ECO:0000256" key="12">
    <source>
        <dbReference type="ARBA" id="ARBA00022917"/>
    </source>
</evidence>
<dbReference type="Pfam" id="PF01588">
    <property type="entry name" value="tRNA_bind"/>
    <property type="match status" value="1"/>
</dbReference>
<evidence type="ECO:0000259" key="17">
    <source>
        <dbReference type="PROSITE" id="PS50886"/>
    </source>
</evidence>
<dbReference type="InterPro" id="IPR033714">
    <property type="entry name" value="tRNA_bind_bactPheRS"/>
</dbReference>
<feature type="binding site" evidence="15">
    <location>
        <position position="479"/>
    </location>
    <ligand>
        <name>Mg(2+)</name>
        <dbReference type="ChEBI" id="CHEBI:18420"/>
        <note>shared with alpha subunit</note>
    </ligand>
</feature>
<dbReference type="SUPFAM" id="SSF46955">
    <property type="entry name" value="Putative DNA-binding domain"/>
    <property type="match status" value="1"/>
</dbReference>
<feature type="domain" description="B5" evidence="19">
    <location>
        <begin position="415"/>
        <end position="492"/>
    </location>
</feature>
<accession>A0A2H0V461</accession>
<dbReference type="InterPro" id="IPR005146">
    <property type="entry name" value="B3/B4_tRNA-bd"/>
</dbReference>
<evidence type="ECO:0000256" key="13">
    <source>
        <dbReference type="ARBA" id="ARBA00023146"/>
    </source>
</evidence>
<dbReference type="SUPFAM" id="SSF54991">
    <property type="entry name" value="Anticodon-binding domain of PheRS"/>
    <property type="match status" value="1"/>
</dbReference>
<evidence type="ECO:0000256" key="6">
    <source>
        <dbReference type="ARBA" id="ARBA00022598"/>
    </source>
</evidence>
<dbReference type="PROSITE" id="PS50886">
    <property type="entry name" value="TRBD"/>
    <property type="match status" value="1"/>
</dbReference>
<dbReference type="GO" id="GO:0006432">
    <property type="term" value="P:phenylalanyl-tRNA aminoacylation"/>
    <property type="evidence" value="ECO:0007669"/>
    <property type="project" value="UniProtKB-UniRule"/>
</dbReference>
<keyword evidence="13 15" id="KW-0030">Aminoacyl-tRNA synthetase</keyword>
<evidence type="ECO:0000256" key="10">
    <source>
        <dbReference type="ARBA" id="ARBA00022842"/>
    </source>
</evidence>
<evidence type="ECO:0000313" key="21">
    <source>
        <dbReference type="Proteomes" id="UP000229901"/>
    </source>
</evidence>
<dbReference type="SMART" id="SM00873">
    <property type="entry name" value="B3_4"/>
    <property type="match status" value="1"/>
</dbReference>
<dbReference type="Pfam" id="PF03483">
    <property type="entry name" value="B3_4"/>
    <property type="match status" value="1"/>
</dbReference>
<dbReference type="Pfam" id="PF17759">
    <property type="entry name" value="tRNA_synthFbeta"/>
    <property type="match status" value="1"/>
</dbReference>
<evidence type="ECO:0000256" key="4">
    <source>
        <dbReference type="ARBA" id="ARBA00022490"/>
    </source>
</evidence>
<reference evidence="21" key="1">
    <citation type="submission" date="2017-09" db="EMBL/GenBank/DDBJ databases">
        <title>Depth-based differentiation of microbial function through sediment-hosted aquifers and enrichment of novel symbionts in the deep terrestrial subsurface.</title>
        <authorList>
            <person name="Probst A.J."/>
            <person name="Ladd B."/>
            <person name="Jarett J.K."/>
            <person name="Geller-Mcgrath D.E."/>
            <person name="Sieber C.M.K."/>
            <person name="Emerson J.B."/>
            <person name="Anantharaman K."/>
            <person name="Thomas B.C."/>
            <person name="Malmstrom R."/>
            <person name="Stieglmeier M."/>
            <person name="Klingl A."/>
            <person name="Woyke T."/>
            <person name="Ryan C.M."/>
            <person name="Banfield J.F."/>
        </authorList>
    </citation>
    <scope>NUCLEOTIDE SEQUENCE [LARGE SCALE GENOMIC DNA]</scope>
</reference>
<evidence type="ECO:0000256" key="7">
    <source>
        <dbReference type="ARBA" id="ARBA00022723"/>
    </source>
</evidence>
<dbReference type="InterPro" id="IPR045060">
    <property type="entry name" value="Phe-tRNA-ligase_IIc_bsu"/>
</dbReference>
<sequence length="811" mass="90911">MKISLNWLKQYVDLPKNITPDQLGVDLTLKSVEIEGVESQGADLDNIIVAKITELKPHPNADKLRIAVVDDGEHNVQVVCGGSNLEVGMLVAFARVGSRVRWHGEGELVTLAKVKLRGEDSSGMICTSSEVGLGGIFPAKEESEILDLTEQSFKVGQSIAEALNLNDTLLDLDNKAITNRPDMWGHYGIAREVAAIYNKKIDKYKVKDIKTEKLEELSVEIQDPELCRRYLGVVIDGVKVGPSSDWLVERLQSVGQKSINNIVDITNYILYDLGQPMHAFDAGLISDNKIIVRRAEKGEKFTTLDEEERKLTEENLVIADGDKAVALAGVMGGLNSEIKNETTKVILESANFEPFSIRKTAESLGLRTESSTRFEKNLDPAMAELALKKAVELILDCCPEAKVISPVVDEYPTKIETVKIEVGFDFINKRIGVQLEKKEIEKILDRLGFDLKAKGDKLIVTVPSWRATKDISIAEDIVEEVARMYGYDNIEPQMPAVPLCIPHQNIERELERKIKNILVKACGATEVHNYSFVGDDEIKNLGLDVKKYVELENPLTADQNLLRRELFSGLLNNVVDNLRFYPELNIFEIGHVYLAEQPGHEAGPDSQGVLPDQPSIAGGMTVCKDDSFMAAKKCLETTMTEMQLDFKAYREKEVPAWIHPKRYLPYYVGDKQIAYVGEVHPSISNGMDIDQRVAFWRVDLSAVSELYNRQYKYQLVNKFPSVELDASITLDEKVTWQEVEQIVHSAAPQFIKKIVLFDVYKSDKIGVDKKSLAFHVVYQSEDRTLESAEVQKMHDTMLSQLAKSVKAVVRK</sequence>
<dbReference type="Gene3D" id="2.40.50.140">
    <property type="entry name" value="Nucleic acid-binding proteins"/>
    <property type="match status" value="1"/>
</dbReference>
<evidence type="ECO:0000313" key="20">
    <source>
        <dbReference type="EMBL" id="PIR93886.1"/>
    </source>
</evidence>
<evidence type="ECO:0000256" key="9">
    <source>
        <dbReference type="ARBA" id="ARBA00022840"/>
    </source>
</evidence>
<dbReference type="EC" id="6.1.1.20" evidence="15"/>
<dbReference type="HAMAP" id="MF_00283">
    <property type="entry name" value="Phe_tRNA_synth_beta1"/>
    <property type="match status" value="1"/>
</dbReference>
<dbReference type="Pfam" id="PF03147">
    <property type="entry name" value="FDX-ACB"/>
    <property type="match status" value="1"/>
</dbReference>
<keyword evidence="6 15" id="KW-0436">Ligase</keyword>
<comment type="catalytic activity">
    <reaction evidence="14 15">
        <text>tRNA(Phe) + L-phenylalanine + ATP = L-phenylalanyl-tRNA(Phe) + AMP + diphosphate + H(+)</text>
        <dbReference type="Rhea" id="RHEA:19413"/>
        <dbReference type="Rhea" id="RHEA-COMP:9668"/>
        <dbReference type="Rhea" id="RHEA-COMP:9699"/>
        <dbReference type="ChEBI" id="CHEBI:15378"/>
        <dbReference type="ChEBI" id="CHEBI:30616"/>
        <dbReference type="ChEBI" id="CHEBI:33019"/>
        <dbReference type="ChEBI" id="CHEBI:58095"/>
        <dbReference type="ChEBI" id="CHEBI:78442"/>
        <dbReference type="ChEBI" id="CHEBI:78531"/>
        <dbReference type="ChEBI" id="CHEBI:456215"/>
        <dbReference type="EC" id="6.1.1.20"/>
    </reaction>
</comment>
<evidence type="ECO:0000256" key="5">
    <source>
        <dbReference type="ARBA" id="ARBA00022555"/>
    </source>
</evidence>
<organism evidence="20 21">
    <name type="scientific">Candidatus Falkowbacteria bacterium CG10_big_fil_rev_8_21_14_0_10_39_11</name>
    <dbReference type="NCBI Taxonomy" id="1974565"/>
    <lineage>
        <taxon>Bacteria</taxon>
        <taxon>Candidatus Falkowiibacteriota</taxon>
    </lineage>
</organism>
<dbReference type="EMBL" id="PFAP01000031">
    <property type="protein sequence ID" value="PIR93886.1"/>
    <property type="molecule type" value="Genomic_DNA"/>
</dbReference>
<dbReference type="InterPro" id="IPR041616">
    <property type="entry name" value="PheRS_beta_core"/>
</dbReference>
<gene>
    <name evidence="15" type="primary">pheT</name>
    <name evidence="20" type="ORF">COT97_04135</name>
</gene>
<keyword evidence="8 15" id="KW-0547">Nucleotide-binding</keyword>
<comment type="subunit">
    <text evidence="3 15">Tetramer of two alpha and two beta subunits.</text>
</comment>
<dbReference type="FunFam" id="3.50.40.10:FF:000001">
    <property type="entry name" value="Phenylalanine--tRNA ligase beta subunit"/>
    <property type="match status" value="1"/>
</dbReference>
<dbReference type="SMART" id="SM00874">
    <property type="entry name" value="B5"/>
    <property type="match status" value="1"/>
</dbReference>
<dbReference type="InterPro" id="IPR002547">
    <property type="entry name" value="tRNA-bd_dom"/>
</dbReference>
<keyword evidence="4 15" id="KW-0963">Cytoplasm</keyword>
<dbReference type="NCBIfam" id="TIGR00472">
    <property type="entry name" value="pheT_bact"/>
    <property type="match status" value="1"/>
</dbReference>
<evidence type="ECO:0000259" key="19">
    <source>
        <dbReference type="PROSITE" id="PS51483"/>
    </source>
</evidence>
<dbReference type="Pfam" id="PF03484">
    <property type="entry name" value="B5"/>
    <property type="match status" value="1"/>
</dbReference>
<dbReference type="InterPro" id="IPR020825">
    <property type="entry name" value="Phe-tRNA_synthase-like_B3/B4"/>
</dbReference>
<keyword evidence="10 15" id="KW-0460">Magnesium</keyword>
<dbReference type="InterPro" id="IPR005147">
    <property type="entry name" value="tRNA_synthase_B5-dom"/>
</dbReference>
<dbReference type="SUPFAM" id="SSF55681">
    <property type="entry name" value="Class II aaRS and biotin synthetases"/>
    <property type="match status" value="1"/>
</dbReference>
<dbReference type="PROSITE" id="PS51483">
    <property type="entry name" value="B5"/>
    <property type="match status" value="1"/>
</dbReference>
<evidence type="ECO:0000256" key="14">
    <source>
        <dbReference type="ARBA" id="ARBA00049255"/>
    </source>
</evidence>
<feature type="domain" description="FDX-ACB" evidence="18">
    <location>
        <begin position="717"/>
        <end position="810"/>
    </location>
</feature>
<evidence type="ECO:0000256" key="2">
    <source>
        <dbReference type="ARBA" id="ARBA00008653"/>
    </source>
</evidence>
<comment type="similarity">
    <text evidence="2 15">Belongs to the phenylalanyl-tRNA synthetase beta subunit family. Type 1 subfamily.</text>
</comment>
<feature type="binding site" evidence="15">
    <location>
        <position position="476"/>
    </location>
    <ligand>
        <name>Mg(2+)</name>
        <dbReference type="ChEBI" id="CHEBI:18420"/>
        <note>shared with alpha subunit</note>
    </ligand>
</feature>
<dbReference type="AlphaFoldDB" id="A0A2H0V461"/>
<dbReference type="SUPFAM" id="SSF56037">
    <property type="entry name" value="PheT/TilS domain"/>
    <property type="match status" value="1"/>
</dbReference>
<keyword evidence="12 15" id="KW-0648">Protein biosynthesis</keyword>
<dbReference type="Gene3D" id="3.30.56.10">
    <property type="match status" value="2"/>
</dbReference>
<evidence type="ECO:0000256" key="16">
    <source>
        <dbReference type="PROSITE-ProRule" id="PRU00209"/>
    </source>
</evidence>
<dbReference type="InterPro" id="IPR045864">
    <property type="entry name" value="aa-tRNA-synth_II/BPL/LPL"/>
</dbReference>
<keyword evidence="9 15" id="KW-0067">ATP-binding</keyword>